<feature type="domain" description="HpcH/HpaI aldolase/citrate lyase" evidence="4">
    <location>
        <begin position="17"/>
        <end position="233"/>
    </location>
</feature>
<reference evidence="5" key="1">
    <citation type="journal article" date="2020" name="mSystems">
        <title>Genome- and Community-Level Interaction Insights into Carbon Utilization and Element Cycling Functions of Hydrothermarchaeota in Hydrothermal Sediment.</title>
        <authorList>
            <person name="Zhou Z."/>
            <person name="Liu Y."/>
            <person name="Xu W."/>
            <person name="Pan J."/>
            <person name="Luo Z.H."/>
            <person name="Li M."/>
        </authorList>
    </citation>
    <scope>NUCLEOTIDE SEQUENCE [LARGE SCALE GENOMIC DNA]</scope>
    <source>
        <strain evidence="5">SpSt-8</strain>
    </source>
</reference>
<evidence type="ECO:0000256" key="1">
    <source>
        <dbReference type="ARBA" id="ARBA00005568"/>
    </source>
</evidence>
<dbReference type="SUPFAM" id="SSF51621">
    <property type="entry name" value="Phosphoenolpyruvate/pyruvate domain"/>
    <property type="match status" value="1"/>
</dbReference>
<dbReference type="Gene3D" id="3.20.20.60">
    <property type="entry name" value="Phosphoenolpyruvate-binding domains"/>
    <property type="match status" value="1"/>
</dbReference>
<dbReference type="EMBL" id="DTIB01000018">
    <property type="protein sequence ID" value="HGB24592.1"/>
    <property type="molecule type" value="Genomic_DNA"/>
</dbReference>
<protein>
    <recommendedName>
        <fullName evidence="4">HpcH/HpaI aldolase/citrate lyase domain-containing protein</fullName>
    </recommendedName>
</protein>
<dbReference type="PANTHER" id="PTHR30502:SF0">
    <property type="entry name" value="PHOSPHOENOLPYRUVATE CARBOXYLASE FAMILY PROTEIN"/>
    <property type="match status" value="1"/>
</dbReference>
<keyword evidence="3" id="KW-0456">Lyase</keyword>
<dbReference type="PANTHER" id="PTHR30502">
    <property type="entry name" value="2-KETO-3-DEOXY-L-RHAMNONATE ALDOLASE"/>
    <property type="match status" value="1"/>
</dbReference>
<dbReference type="InterPro" id="IPR050251">
    <property type="entry name" value="HpcH-HpaI_aldolase"/>
</dbReference>
<comment type="caution">
    <text evidence="5">The sequence shown here is derived from an EMBL/GenBank/DDBJ whole genome shotgun (WGS) entry which is preliminary data.</text>
</comment>
<gene>
    <name evidence="5" type="ORF">ENV88_00780</name>
</gene>
<dbReference type="InterPro" id="IPR015813">
    <property type="entry name" value="Pyrv/PenolPyrv_kinase-like_dom"/>
</dbReference>
<dbReference type="GO" id="GO:0005737">
    <property type="term" value="C:cytoplasm"/>
    <property type="evidence" value="ECO:0007669"/>
    <property type="project" value="TreeGrafter"/>
</dbReference>
<name>A0A7C3SKC6_THEPE</name>
<dbReference type="InterPro" id="IPR005000">
    <property type="entry name" value="Aldolase/citrate-lyase_domain"/>
</dbReference>
<evidence type="ECO:0000313" key="5">
    <source>
        <dbReference type="EMBL" id="HGB24592.1"/>
    </source>
</evidence>
<comment type="similarity">
    <text evidence="1">Belongs to the HpcH/HpaI aldolase family.</text>
</comment>
<sequence length="256" mass="28471">MLGRLPQLLREGRVALGAWVTIASPEVVEMLSLNGFDWLLFDMEHAPLDYQVLEYMLMAVRGDATPLVRVPFNDPVYVKRVLDLGVAGILFPLINSAEDAKLAVKSTRYPPKGIRGVGPRRAASYGLKTEEYFSRADEVLVIVQIETQEAVRNAQEILSVEGVSAFFIGPNDLSFSYGKRSWKEEPVRQAIETLADVSRSTGVPGGMYCADDESLRFALSLGFKLLALGSDYRFLMAGIRDRLRRAQALLEEARAR</sequence>
<organism evidence="5">
    <name type="scientific">Thermofilum pendens</name>
    <dbReference type="NCBI Taxonomy" id="2269"/>
    <lineage>
        <taxon>Archaea</taxon>
        <taxon>Thermoproteota</taxon>
        <taxon>Thermoprotei</taxon>
        <taxon>Thermofilales</taxon>
        <taxon>Thermofilaceae</taxon>
        <taxon>Thermofilum</taxon>
    </lineage>
</organism>
<evidence type="ECO:0000256" key="3">
    <source>
        <dbReference type="ARBA" id="ARBA00023239"/>
    </source>
</evidence>
<dbReference type="GO" id="GO:0046872">
    <property type="term" value="F:metal ion binding"/>
    <property type="evidence" value="ECO:0007669"/>
    <property type="project" value="UniProtKB-KW"/>
</dbReference>
<evidence type="ECO:0000259" key="4">
    <source>
        <dbReference type="Pfam" id="PF03328"/>
    </source>
</evidence>
<accession>A0A7C3SKC6</accession>
<dbReference type="Pfam" id="PF03328">
    <property type="entry name" value="HpcH_HpaI"/>
    <property type="match status" value="1"/>
</dbReference>
<dbReference type="GO" id="GO:0016832">
    <property type="term" value="F:aldehyde-lyase activity"/>
    <property type="evidence" value="ECO:0007669"/>
    <property type="project" value="TreeGrafter"/>
</dbReference>
<dbReference type="InterPro" id="IPR040442">
    <property type="entry name" value="Pyrv_kinase-like_dom_sf"/>
</dbReference>
<keyword evidence="2" id="KW-0479">Metal-binding</keyword>
<dbReference type="AlphaFoldDB" id="A0A7C3SKC6"/>
<evidence type="ECO:0000256" key="2">
    <source>
        <dbReference type="ARBA" id="ARBA00022723"/>
    </source>
</evidence>
<proteinExistence type="inferred from homology"/>